<dbReference type="GO" id="GO:0016791">
    <property type="term" value="F:phosphatase activity"/>
    <property type="evidence" value="ECO:0007669"/>
    <property type="project" value="TreeGrafter"/>
</dbReference>
<organism evidence="2 3">
    <name type="scientific">Actinokineospora alba</name>
    <dbReference type="NCBI Taxonomy" id="504798"/>
    <lineage>
        <taxon>Bacteria</taxon>
        <taxon>Bacillati</taxon>
        <taxon>Actinomycetota</taxon>
        <taxon>Actinomycetes</taxon>
        <taxon>Pseudonocardiales</taxon>
        <taxon>Pseudonocardiaceae</taxon>
        <taxon>Actinokineospora</taxon>
    </lineage>
</organism>
<gene>
    <name evidence="2" type="ORF">SAMN05192558_1075</name>
</gene>
<dbReference type="Pfam" id="PF13242">
    <property type="entry name" value="Hydrolase_like"/>
    <property type="match status" value="1"/>
</dbReference>
<dbReference type="Proteomes" id="UP000199651">
    <property type="component" value="Unassembled WGS sequence"/>
</dbReference>
<dbReference type="InterPro" id="IPR041065">
    <property type="entry name" value="GNAT-like"/>
</dbReference>
<dbReference type="AlphaFoldDB" id="A0A1H0QJE5"/>
<dbReference type="OrthoDB" id="3400930at2"/>
<feature type="domain" description="GCN5-related N-acetyltransferase-like" evidence="1">
    <location>
        <begin position="272"/>
        <end position="328"/>
    </location>
</feature>
<dbReference type="PANTHER" id="PTHR19288:SF95">
    <property type="entry name" value="D-GLYCEROL 3-PHOSPHATE PHOSPHATASE"/>
    <property type="match status" value="1"/>
</dbReference>
<dbReference type="Gene3D" id="3.30.300.290">
    <property type="match status" value="1"/>
</dbReference>
<dbReference type="InterPro" id="IPR023214">
    <property type="entry name" value="HAD_sf"/>
</dbReference>
<name>A0A1H0QJE5_9PSEU</name>
<dbReference type="InterPro" id="IPR006357">
    <property type="entry name" value="HAD-SF_hydro_IIA"/>
</dbReference>
<dbReference type="EMBL" id="FNJB01000007">
    <property type="protein sequence ID" value="SDP17185.1"/>
    <property type="molecule type" value="Genomic_DNA"/>
</dbReference>
<reference evidence="3" key="1">
    <citation type="submission" date="2016-10" db="EMBL/GenBank/DDBJ databases">
        <authorList>
            <person name="Varghese N."/>
            <person name="Submissions S."/>
        </authorList>
    </citation>
    <scope>NUCLEOTIDE SEQUENCE [LARGE SCALE GENOMIC DNA]</scope>
    <source>
        <strain evidence="3">IBRC-M 10655</strain>
    </source>
</reference>
<evidence type="ECO:0000313" key="3">
    <source>
        <dbReference type="Proteomes" id="UP000199651"/>
    </source>
</evidence>
<dbReference type="SUPFAM" id="SSF56784">
    <property type="entry name" value="HAD-like"/>
    <property type="match status" value="1"/>
</dbReference>
<dbReference type="Gene3D" id="3.40.50.1000">
    <property type="entry name" value="HAD superfamily/HAD-like"/>
    <property type="match status" value="2"/>
</dbReference>
<dbReference type="NCBIfam" id="TIGR01460">
    <property type="entry name" value="HAD-SF-IIA"/>
    <property type="match status" value="1"/>
</dbReference>
<accession>A0A1H0QJE5</accession>
<dbReference type="InterPro" id="IPR036412">
    <property type="entry name" value="HAD-like_sf"/>
</dbReference>
<sequence length="332" mass="34016">MTDSLLDRYDALLLDLDGTVYRGGEAIPGAAPAVLAARDHGVAVRFVTNNASRAPEEVAAHLTGIGITADPGEVSTSAQAGAAVLGEHLDPDDDVLVIGSDALADEVVKAGFRVVRVAGPDTKAVLQGLSPKTAWPDLAEACVAIRAGALWVACNVDRTLPTERGLLPGNGSLVHALRVATDREPLVAGKPAKPLMAESVRSADADRPLVVGDRLDTDIEGAVTAKLDSLLVLTGVATPRDLLEAGAHERPTYVAEDLAVLTEPAPEFTAKPGWTVEATDGDLTASGDGDHLDLLRALCAAHWAGDGGPVTVRSADRGSAAALSALGLSGPR</sequence>
<evidence type="ECO:0000313" key="2">
    <source>
        <dbReference type="EMBL" id="SDP17185.1"/>
    </source>
</evidence>
<dbReference type="Pfam" id="PF18407">
    <property type="entry name" value="GNAT_like"/>
    <property type="match status" value="1"/>
</dbReference>
<dbReference type="GO" id="GO:0005737">
    <property type="term" value="C:cytoplasm"/>
    <property type="evidence" value="ECO:0007669"/>
    <property type="project" value="TreeGrafter"/>
</dbReference>
<dbReference type="RefSeq" id="WP_091377110.1">
    <property type="nucleotide sequence ID" value="NZ_FNDV01000004.1"/>
</dbReference>
<protein>
    <submittedName>
        <fullName evidence="2">Haloacid Dehalogenase Superfamily Class (Subfamily) IIA</fullName>
    </submittedName>
</protein>
<proteinExistence type="predicted"/>
<dbReference type="PANTHER" id="PTHR19288">
    <property type="entry name" value="4-NITROPHENYLPHOSPHATASE-RELATED"/>
    <property type="match status" value="1"/>
</dbReference>
<dbReference type="Pfam" id="PF13344">
    <property type="entry name" value="Hydrolase_6"/>
    <property type="match status" value="1"/>
</dbReference>
<evidence type="ECO:0000259" key="1">
    <source>
        <dbReference type="Pfam" id="PF18407"/>
    </source>
</evidence>
<dbReference type="STRING" id="504798.SAMN05421871_1044"/>
<keyword evidence="3" id="KW-1185">Reference proteome</keyword>